<evidence type="ECO:0000256" key="1">
    <source>
        <dbReference type="SAM" id="MobiDB-lite"/>
    </source>
</evidence>
<comment type="caution">
    <text evidence="2">The sequence shown here is derived from an EMBL/GenBank/DDBJ whole genome shotgun (WGS) entry which is preliminary data.</text>
</comment>
<reference evidence="3" key="1">
    <citation type="submission" date="2024-07" db="EMBL/GenBank/DDBJ databases">
        <title>Two chromosome-level genome assemblies of Korean endemic species Abeliophyllum distichum and Forsythia ovata (Oleaceae).</title>
        <authorList>
            <person name="Jang H."/>
        </authorList>
    </citation>
    <scope>NUCLEOTIDE SEQUENCE [LARGE SCALE GENOMIC DNA]</scope>
</reference>
<name>A0ABD1W627_9LAMI</name>
<dbReference type="EMBL" id="JBFOLJ010000004">
    <property type="protein sequence ID" value="KAL2545116.1"/>
    <property type="molecule type" value="Genomic_DNA"/>
</dbReference>
<feature type="compositionally biased region" description="Basic and acidic residues" evidence="1">
    <location>
        <begin position="76"/>
        <end position="86"/>
    </location>
</feature>
<keyword evidence="3" id="KW-1185">Reference proteome</keyword>
<proteinExistence type="predicted"/>
<accession>A0ABD1W627</accession>
<evidence type="ECO:0000313" key="3">
    <source>
        <dbReference type="Proteomes" id="UP001604277"/>
    </source>
</evidence>
<evidence type="ECO:0000313" key="2">
    <source>
        <dbReference type="EMBL" id="KAL2545116.1"/>
    </source>
</evidence>
<dbReference type="AlphaFoldDB" id="A0ABD1W627"/>
<dbReference type="Proteomes" id="UP001604277">
    <property type="component" value="Unassembled WGS sequence"/>
</dbReference>
<sequence>MQERNFKSLILERLYLQLRGWLSRSLPSTQAKPLLPKLWGREKEFVKSLILSLRSSSFHILLPSLAAPSHHLETRDFKGCSDDPSRKKSKPSSSSSPTLREIASQKERLQDAQLILLYSFVVKAVDSVFCFFNQAWKSLSESLTTRHRKVMLDGHLVRALVLTQDQNKELEVSVARAMKLEAELVQQ</sequence>
<feature type="region of interest" description="Disordered" evidence="1">
    <location>
        <begin position="76"/>
        <end position="102"/>
    </location>
</feature>
<organism evidence="2 3">
    <name type="scientific">Forsythia ovata</name>
    <dbReference type="NCBI Taxonomy" id="205694"/>
    <lineage>
        <taxon>Eukaryota</taxon>
        <taxon>Viridiplantae</taxon>
        <taxon>Streptophyta</taxon>
        <taxon>Embryophyta</taxon>
        <taxon>Tracheophyta</taxon>
        <taxon>Spermatophyta</taxon>
        <taxon>Magnoliopsida</taxon>
        <taxon>eudicotyledons</taxon>
        <taxon>Gunneridae</taxon>
        <taxon>Pentapetalae</taxon>
        <taxon>asterids</taxon>
        <taxon>lamiids</taxon>
        <taxon>Lamiales</taxon>
        <taxon>Oleaceae</taxon>
        <taxon>Forsythieae</taxon>
        <taxon>Forsythia</taxon>
    </lineage>
</organism>
<gene>
    <name evidence="2" type="ORF">Fot_14349</name>
</gene>
<protein>
    <submittedName>
        <fullName evidence="2">Uncharacterized protein</fullName>
    </submittedName>
</protein>